<feature type="binding site" evidence="8">
    <location>
        <position position="203"/>
    </location>
    <ligand>
        <name>Mn(2+)</name>
        <dbReference type="ChEBI" id="CHEBI:29035"/>
    </ligand>
</feature>
<dbReference type="GO" id="GO:0016616">
    <property type="term" value="F:oxidoreductase activity, acting on the CH-OH group of donors, NAD or NADP as acceptor"/>
    <property type="evidence" value="ECO:0007669"/>
    <property type="project" value="InterPro"/>
</dbReference>
<comment type="similarity">
    <text evidence="1 10">Belongs to the glycosyl hydrolase 4 family.</text>
</comment>
<keyword evidence="2 8" id="KW-0479">Metal-binding</keyword>
<name>A0A1H1ATL7_9LACT</name>
<feature type="binding site" evidence="7">
    <location>
        <position position="97"/>
    </location>
    <ligand>
        <name>substrate</name>
    </ligand>
</feature>
<dbReference type="GO" id="GO:0005975">
    <property type="term" value="P:carbohydrate metabolic process"/>
    <property type="evidence" value="ECO:0007669"/>
    <property type="project" value="InterPro"/>
</dbReference>
<dbReference type="SUPFAM" id="SSF51735">
    <property type="entry name" value="NAD(P)-binding Rossmann-fold domains"/>
    <property type="match status" value="1"/>
</dbReference>
<evidence type="ECO:0000256" key="7">
    <source>
        <dbReference type="PIRSR" id="PIRSR601088-2"/>
    </source>
</evidence>
<dbReference type="OrthoDB" id="9808275at2"/>
<dbReference type="PROSITE" id="PS01324">
    <property type="entry name" value="GLYCOSYL_HYDROL_F4"/>
    <property type="match status" value="1"/>
</dbReference>
<comment type="cofactor">
    <cofactor evidence="10">
        <name>NAD(+)</name>
        <dbReference type="ChEBI" id="CHEBI:57540"/>
    </cofactor>
    <text evidence="10">Binds 1 NAD(+) per subunit.</text>
</comment>
<dbReference type="Pfam" id="PF11975">
    <property type="entry name" value="Glyco_hydro_4C"/>
    <property type="match status" value="1"/>
</dbReference>
<keyword evidence="8" id="KW-0533">Nickel</keyword>
<feature type="site" description="Increases basicity of active site Tyr" evidence="9">
    <location>
        <position position="113"/>
    </location>
</feature>
<dbReference type="EMBL" id="FNJW01000008">
    <property type="protein sequence ID" value="SDQ43047.1"/>
    <property type="molecule type" value="Genomic_DNA"/>
</dbReference>
<dbReference type="InterPro" id="IPR015955">
    <property type="entry name" value="Lactate_DH/Glyco_Ohase_4_C"/>
</dbReference>
<dbReference type="PANTHER" id="PTHR32092">
    <property type="entry name" value="6-PHOSPHO-BETA-GLUCOSIDASE-RELATED"/>
    <property type="match status" value="1"/>
</dbReference>
<gene>
    <name evidence="12" type="ORF">SAMN04487752_2251</name>
</gene>
<evidence type="ECO:0000256" key="2">
    <source>
        <dbReference type="ARBA" id="ARBA00022723"/>
    </source>
</evidence>
<evidence type="ECO:0000256" key="4">
    <source>
        <dbReference type="ARBA" id="ARBA00023027"/>
    </source>
</evidence>
<sequence length="474" mass="53051">MSKTALKIVTIGGGSSYTPELIEGYIKRKDQLPIKEIVLVDIEAGKEKLEIVGAMARRQIEAAGLDWTVELTLDRKTALKDADFVTTQFRVGLLDARIKDERIPLSHGVLGQETNGAGGMLKAFRTIPIILDIIKDMKEVCPDAWLVNFTNPAGMVTEAAIKHGGWKKTVGLCNVPIGHCSTASQKLGIPEDELFFKFAGINHFHWHRVWDKTGKERTAELIDMIYGPHKEGENTDFKNIHDAEFHYEQIKDLGMLPCGYHRYYYIEDEMLKHSIEEFENGETRAQVVKATETRLFELYKDPALNYKPEELSQRGGTHYSDAACEIIASIQNDKRTDMVVSTENNGTIDDLPYDSIVEVSGSVTAHGVEPYNWGTFTPAARGIIQNMKAMEETVIRAAIEGNYGAALQAFTINPLVPGGTLAKTILDEMLYAHKDHLPQFAEKIKEIEADQPETISYVDQLMESNYKEIPAQMV</sequence>
<dbReference type="RefSeq" id="WP_089977938.1">
    <property type="nucleotide sequence ID" value="NZ_CP084916.1"/>
</dbReference>
<keyword evidence="6 10" id="KW-0326">Glycosidase</keyword>
<feature type="binding site" evidence="8">
    <location>
        <position position="173"/>
    </location>
    <ligand>
        <name>Mn(2+)</name>
        <dbReference type="ChEBI" id="CHEBI:29035"/>
    </ligand>
</feature>
<evidence type="ECO:0000256" key="5">
    <source>
        <dbReference type="ARBA" id="ARBA00023211"/>
    </source>
</evidence>
<keyword evidence="4 10" id="KW-0520">NAD</keyword>
<dbReference type="AlphaFoldDB" id="A0A1H1ATL7"/>
<dbReference type="Proteomes" id="UP000199481">
    <property type="component" value="Unassembled WGS sequence"/>
</dbReference>
<dbReference type="PANTHER" id="PTHR32092:SF5">
    <property type="entry name" value="6-PHOSPHO-BETA-GLUCOSIDASE"/>
    <property type="match status" value="1"/>
</dbReference>
<dbReference type="GO" id="GO:0004553">
    <property type="term" value="F:hydrolase activity, hydrolyzing O-glycosyl compounds"/>
    <property type="evidence" value="ECO:0007669"/>
    <property type="project" value="InterPro"/>
</dbReference>
<keyword evidence="8" id="KW-0170">Cobalt</keyword>
<evidence type="ECO:0000256" key="3">
    <source>
        <dbReference type="ARBA" id="ARBA00022801"/>
    </source>
</evidence>
<protein>
    <submittedName>
        <fullName evidence="12">6-phospho-beta-glucosidase</fullName>
    </submittedName>
</protein>
<evidence type="ECO:0000256" key="8">
    <source>
        <dbReference type="PIRSR" id="PIRSR601088-3"/>
    </source>
</evidence>
<dbReference type="Gene3D" id="3.90.110.10">
    <property type="entry name" value="Lactate dehydrogenase/glycoside hydrolase, family 4, C-terminal"/>
    <property type="match status" value="1"/>
</dbReference>
<dbReference type="PRINTS" id="PR00732">
    <property type="entry name" value="GLHYDRLASE4"/>
</dbReference>
<evidence type="ECO:0000313" key="13">
    <source>
        <dbReference type="Proteomes" id="UP000199481"/>
    </source>
</evidence>
<dbReference type="Gene3D" id="3.40.50.720">
    <property type="entry name" value="NAD(P)-binding Rossmann-like Domain"/>
    <property type="match status" value="1"/>
</dbReference>
<evidence type="ECO:0000313" key="12">
    <source>
        <dbReference type="EMBL" id="SDQ43047.1"/>
    </source>
</evidence>
<evidence type="ECO:0000259" key="11">
    <source>
        <dbReference type="Pfam" id="PF11975"/>
    </source>
</evidence>
<dbReference type="GO" id="GO:0046872">
    <property type="term" value="F:metal ion binding"/>
    <property type="evidence" value="ECO:0007669"/>
    <property type="project" value="UniProtKB-KW"/>
</dbReference>
<dbReference type="InterPro" id="IPR022616">
    <property type="entry name" value="Glyco_hydro_4_C"/>
</dbReference>
<keyword evidence="13" id="KW-1185">Reference proteome</keyword>
<feature type="domain" description="Glycosyl hydrolase family 4 C-terminal" evidence="11">
    <location>
        <begin position="198"/>
        <end position="416"/>
    </location>
</feature>
<reference evidence="13" key="1">
    <citation type="submission" date="2016-10" db="EMBL/GenBank/DDBJ databases">
        <authorList>
            <person name="Varghese N."/>
            <person name="Submissions S."/>
        </authorList>
    </citation>
    <scope>NUCLEOTIDE SEQUENCE [LARGE SCALE GENOMIC DNA]</scope>
    <source>
        <strain evidence="13">MPL-11</strain>
    </source>
</reference>
<evidence type="ECO:0000256" key="1">
    <source>
        <dbReference type="ARBA" id="ARBA00010141"/>
    </source>
</evidence>
<accession>A0A1H1ATL7</accession>
<keyword evidence="5 8" id="KW-0464">Manganese</keyword>
<keyword evidence="8" id="KW-0408">Iron</keyword>
<dbReference type="Pfam" id="PF02056">
    <property type="entry name" value="Glyco_hydro_4"/>
    <property type="match status" value="1"/>
</dbReference>
<dbReference type="InterPro" id="IPR019802">
    <property type="entry name" value="GlycHydrolase_4_CS"/>
</dbReference>
<dbReference type="InterPro" id="IPR001088">
    <property type="entry name" value="Glyco_hydro_4"/>
</dbReference>
<dbReference type="SUPFAM" id="SSF56327">
    <property type="entry name" value="LDH C-terminal domain-like"/>
    <property type="match status" value="1"/>
</dbReference>
<evidence type="ECO:0000256" key="10">
    <source>
        <dbReference type="RuleBase" id="RU361152"/>
    </source>
</evidence>
<evidence type="ECO:0000256" key="6">
    <source>
        <dbReference type="ARBA" id="ARBA00023295"/>
    </source>
</evidence>
<dbReference type="CDD" id="cd05296">
    <property type="entry name" value="GH4_P_beta_glucosidase"/>
    <property type="match status" value="1"/>
</dbReference>
<proteinExistence type="inferred from homology"/>
<evidence type="ECO:0000256" key="9">
    <source>
        <dbReference type="PIRSR" id="PIRSR601088-4"/>
    </source>
</evidence>
<dbReference type="InterPro" id="IPR036291">
    <property type="entry name" value="NAD(P)-bd_dom_sf"/>
</dbReference>
<organism evidence="12 13">
    <name type="scientific">Carnobacterium viridans</name>
    <dbReference type="NCBI Taxonomy" id="174587"/>
    <lineage>
        <taxon>Bacteria</taxon>
        <taxon>Bacillati</taxon>
        <taxon>Bacillota</taxon>
        <taxon>Bacilli</taxon>
        <taxon>Lactobacillales</taxon>
        <taxon>Carnobacteriaceae</taxon>
        <taxon>Carnobacterium</taxon>
    </lineage>
</organism>
<keyword evidence="3 10" id="KW-0378">Hydrolase</keyword>
<feature type="binding site" evidence="7">
    <location>
        <position position="151"/>
    </location>
    <ligand>
        <name>substrate</name>
    </ligand>
</feature>